<protein>
    <submittedName>
        <fullName evidence="1">Uncharacterized protein</fullName>
    </submittedName>
</protein>
<organism evidence="1 2">
    <name type="scientific">Erwinia pyri</name>
    <dbReference type="NCBI Taxonomy" id="3062598"/>
    <lineage>
        <taxon>Bacteria</taxon>
        <taxon>Pseudomonadati</taxon>
        <taxon>Pseudomonadota</taxon>
        <taxon>Gammaproteobacteria</taxon>
        <taxon>Enterobacterales</taxon>
        <taxon>Erwiniaceae</taxon>
        <taxon>Erwinia</taxon>
    </lineage>
</organism>
<accession>A0AA50DSB1</accession>
<dbReference type="RefSeq" id="WP_306213613.1">
    <property type="nucleotide sequence ID" value="NZ_CP132355.1"/>
</dbReference>
<geneLocation type="plasmid" evidence="1 2">
    <name>unnamed2</name>
</geneLocation>
<dbReference type="EMBL" id="CP132355">
    <property type="protein sequence ID" value="WLS81241.1"/>
    <property type="molecule type" value="Genomic_DNA"/>
</dbReference>
<dbReference type="KEGG" id="epi:Q3V30_22525"/>
<gene>
    <name evidence="1" type="ORF">Q3V30_22525</name>
</gene>
<sequence length="88" mass="10476">MREILSDRKNKGNITYRITLSDDAGRVSCFVQKLMKKRSKEPDKKVTKKIVREHCFKADEINDFRLVCDDEIMYEFCVESLKKVENDR</sequence>
<evidence type="ECO:0000313" key="2">
    <source>
        <dbReference type="Proteomes" id="UP001228139"/>
    </source>
</evidence>
<name>A0AA50DSB1_9GAMM</name>
<reference evidence="1 2" key="1">
    <citation type="submission" date="2023-07" db="EMBL/GenBank/DDBJ databases">
        <title>Pathogenic bacteria of pear tree diseases.</title>
        <authorList>
            <person name="Zhang Z."/>
            <person name="He L."/>
            <person name="Huang R."/>
        </authorList>
    </citation>
    <scope>NUCLEOTIDE SEQUENCE [LARGE SCALE GENOMIC DNA]</scope>
    <source>
        <strain evidence="1 2">DE2</strain>
        <plasmid evidence="1 2">unnamed2</plasmid>
    </source>
</reference>
<dbReference type="AlphaFoldDB" id="A0AA50DSB1"/>
<keyword evidence="1" id="KW-0614">Plasmid</keyword>
<evidence type="ECO:0000313" key="1">
    <source>
        <dbReference type="EMBL" id="WLS81241.1"/>
    </source>
</evidence>
<keyword evidence="2" id="KW-1185">Reference proteome</keyword>
<proteinExistence type="predicted"/>
<dbReference type="Proteomes" id="UP001228139">
    <property type="component" value="Plasmid unnamed2"/>
</dbReference>